<dbReference type="Pfam" id="PF20659">
    <property type="entry name" value="MS_C"/>
    <property type="match status" value="1"/>
</dbReference>
<dbReference type="NCBIfam" id="NF002825">
    <property type="entry name" value="PRK02999.1"/>
    <property type="match status" value="1"/>
</dbReference>
<feature type="binding site" evidence="10">
    <location>
        <begin position="457"/>
        <end position="460"/>
    </location>
    <ligand>
        <name>glyoxylate</name>
        <dbReference type="ChEBI" id="CHEBI:36655"/>
    </ligand>
</feature>
<feature type="active site" description="Proton donor" evidence="10 12">
    <location>
        <position position="631"/>
    </location>
</feature>
<evidence type="ECO:0000256" key="5">
    <source>
        <dbReference type="ARBA" id="ARBA00022679"/>
    </source>
</evidence>
<feature type="binding site" evidence="10">
    <location>
        <position position="432"/>
    </location>
    <ligand>
        <name>glyoxylate</name>
        <dbReference type="ChEBI" id="CHEBI:36655"/>
    </ligand>
</feature>
<evidence type="ECO:0000256" key="10">
    <source>
        <dbReference type="HAMAP-Rule" id="MF_00641"/>
    </source>
</evidence>
<comment type="subcellular location">
    <subcellularLocation>
        <location evidence="10 13">Cytoplasm</location>
    </subcellularLocation>
</comment>
<evidence type="ECO:0000256" key="4">
    <source>
        <dbReference type="ARBA" id="ARBA00022532"/>
    </source>
</evidence>
<dbReference type="HAMAP" id="MF_00641">
    <property type="entry name" value="Malate_synth_G"/>
    <property type="match status" value="1"/>
</dbReference>
<dbReference type="Pfam" id="PF20658">
    <property type="entry name" value="MSG_insertion"/>
    <property type="match status" value="1"/>
</dbReference>
<feature type="binding site" evidence="10">
    <location>
        <position position="432"/>
    </location>
    <ligand>
        <name>Mg(2+)</name>
        <dbReference type="ChEBI" id="CHEBI:18420"/>
    </ligand>
</feature>
<evidence type="ECO:0000256" key="1">
    <source>
        <dbReference type="ARBA" id="ARBA00001946"/>
    </source>
</evidence>
<dbReference type="SUPFAM" id="SSF51645">
    <property type="entry name" value="Malate synthase G"/>
    <property type="match status" value="1"/>
</dbReference>
<keyword evidence="4 10" id="KW-0816">Tricarboxylic acid cycle</keyword>
<dbReference type="Gene3D" id="1.20.1220.12">
    <property type="entry name" value="Malate synthase, domain III"/>
    <property type="match status" value="1"/>
</dbReference>
<dbReference type="GO" id="GO:0000287">
    <property type="term" value="F:magnesium ion binding"/>
    <property type="evidence" value="ECO:0007669"/>
    <property type="project" value="TreeGrafter"/>
</dbReference>
<comment type="caution">
    <text evidence="10">Lacks conserved residue(s) required for the propagation of feature annotation.</text>
</comment>
<evidence type="ECO:0000259" key="16">
    <source>
        <dbReference type="Pfam" id="PF20658"/>
    </source>
</evidence>
<sequence>MSQRIAVAGLSVEKHLYDVITNEILPATGLGAEAFFAALARLVADLGPRNRELLAKRDALQAAIDVWHNERRETPHDAEAYKCFLAGIGYLLPEGPDFTIETAGVDPEIAAVAGPQLVVPITNARYALNAANSRWGSLYDALYGTDVIPETNGAAKGPGYNPVRGAAVVAYAASFLDQTLPLAAGRHSDVAAYAVSDGGLRATLADGRTIGLAQPEQCVGFAGAAEAPTAVCLRHNGLHVALLFDRNHPVGAASPSGLKDVVLEAALTTILDCEDSVAVVDGPDKAQAYRNLLGLFRGDLTASFDKGGRTVSRGLAEDRVFTAPDGAPVILPGRSLLLVRTVGHLMTTDAVLDASGNEIPEGMLDALVTGLVGLHDVRGLGTKPNSRTGSVYIVKPKMHGPDEVAFACALFGRVEQALALPPLTLKIGVMDEERRTSLNLKECVRAAKDRIIFINTGFLDRTGDEIHTVMEAGPVVGKNDMRAQPWMAAYEDGNVDVGLACGFSGKAQIGKGMWAKPDRMAEMVEVKIEHPRAGANCAWVPSPTAATLHAMHYHAVDVFARQHELAGRHKANREILLTLPLLGQSRPTPEAITRELETNCQSILGYVSRWVDQGIGCSKVPDLNDVGLMEDRATLRISSQHIANWLRHGLCSEAEVRAVLTRMAAVVDRQNALDPAYRPMAPDYDASITFAAARDLIFLGREQPNGYTEPVLTARRRQAKARGEEAVAPAGSSPQGVI</sequence>
<dbReference type="Gene3D" id="3.20.20.360">
    <property type="entry name" value="Malate synthase, domain 3"/>
    <property type="match status" value="2"/>
</dbReference>
<keyword evidence="8 10" id="KW-0558">Oxidation</keyword>
<dbReference type="RefSeq" id="WP_160958508.1">
    <property type="nucleotide sequence ID" value="NZ_WVUD01000003.1"/>
</dbReference>
<name>A0A7C9MHR8_9BACT</name>
<evidence type="ECO:0000256" key="9">
    <source>
        <dbReference type="ARBA" id="ARBA00047918"/>
    </source>
</evidence>
<feature type="domain" description="Malate synthase G alpha-beta insertion" evidence="16">
    <location>
        <begin position="160"/>
        <end position="235"/>
    </location>
</feature>
<keyword evidence="19" id="KW-1185">Reference proteome</keyword>
<feature type="domain" description="Malate synthase C-terminal" evidence="17">
    <location>
        <begin position="592"/>
        <end position="695"/>
    </location>
</feature>
<feature type="domain" description="Malate synthase TIM barrel" evidence="14">
    <location>
        <begin position="337"/>
        <end position="575"/>
    </location>
</feature>
<dbReference type="UniPathway" id="UPA00703">
    <property type="reaction ID" value="UER00720"/>
</dbReference>
<feature type="binding site" evidence="10">
    <location>
        <position position="541"/>
    </location>
    <ligand>
        <name>acetyl-CoA</name>
        <dbReference type="ChEBI" id="CHEBI:57288"/>
    </ligand>
</feature>
<feature type="domain" description="Malate synthase N-terminal" evidence="15">
    <location>
        <begin position="16"/>
        <end position="70"/>
    </location>
</feature>
<feature type="binding site" evidence="10">
    <location>
        <position position="340"/>
    </location>
    <ligand>
        <name>glyoxylate</name>
        <dbReference type="ChEBI" id="CHEBI:36655"/>
    </ligand>
</feature>
<feature type="binding site" evidence="10">
    <location>
        <position position="460"/>
    </location>
    <ligand>
        <name>Mg(2+)</name>
        <dbReference type="ChEBI" id="CHEBI:18420"/>
    </ligand>
</feature>
<dbReference type="InterPro" id="IPR048357">
    <property type="entry name" value="MSG_insertion"/>
</dbReference>
<comment type="similarity">
    <text evidence="10 13">Belongs to the malate synthase family. GlcB subfamily.</text>
</comment>
<dbReference type="InterPro" id="IPR048355">
    <property type="entry name" value="MS_C"/>
</dbReference>
<comment type="cofactor">
    <cofactor evidence="1 10">
        <name>Mg(2+)</name>
        <dbReference type="ChEBI" id="CHEBI:18420"/>
    </cofactor>
</comment>
<evidence type="ECO:0000256" key="3">
    <source>
        <dbReference type="ARBA" id="ARBA00022490"/>
    </source>
</evidence>
<feature type="active site" description="Proton acceptor" evidence="10 12">
    <location>
        <position position="340"/>
    </location>
</feature>
<feature type="binding site" evidence="10">
    <location>
        <position position="313"/>
    </location>
    <ligand>
        <name>acetyl-CoA</name>
        <dbReference type="ChEBI" id="CHEBI:57288"/>
    </ligand>
</feature>
<dbReference type="InterPro" id="IPR046363">
    <property type="entry name" value="MS_N_TIM-barrel_dom"/>
</dbReference>
<dbReference type="AlphaFoldDB" id="A0A7C9MHR8"/>
<gene>
    <name evidence="10" type="primary">glcB</name>
    <name evidence="18" type="ORF">GTA51_02815</name>
</gene>
<protein>
    <recommendedName>
        <fullName evidence="10 11">Malate synthase G</fullName>
        <ecNumber evidence="10 11">2.3.3.9</ecNumber>
    </recommendedName>
</protein>
<feature type="binding site" evidence="10">
    <location>
        <position position="276"/>
    </location>
    <ligand>
        <name>acetyl-CoA</name>
        <dbReference type="ChEBI" id="CHEBI:57288"/>
    </ligand>
</feature>
<evidence type="ECO:0000259" key="17">
    <source>
        <dbReference type="Pfam" id="PF20659"/>
    </source>
</evidence>
<dbReference type="GO" id="GO:0006099">
    <property type="term" value="P:tricarboxylic acid cycle"/>
    <property type="evidence" value="ECO:0007669"/>
    <property type="project" value="UniProtKB-KW"/>
</dbReference>
<evidence type="ECO:0000259" key="15">
    <source>
        <dbReference type="Pfam" id="PF20656"/>
    </source>
</evidence>
<dbReference type="EMBL" id="WVUD01000003">
    <property type="protein sequence ID" value="MYL82069.1"/>
    <property type="molecule type" value="Genomic_DNA"/>
</dbReference>
<dbReference type="Pfam" id="PF01274">
    <property type="entry name" value="MS_TIM-barrel"/>
    <property type="match status" value="1"/>
</dbReference>
<evidence type="ECO:0000256" key="13">
    <source>
        <dbReference type="RuleBase" id="RU003572"/>
    </source>
</evidence>
<feature type="binding site" evidence="10">
    <location>
        <position position="118"/>
    </location>
    <ligand>
        <name>acetyl-CoA</name>
        <dbReference type="ChEBI" id="CHEBI:57288"/>
    </ligand>
</feature>
<keyword evidence="5 10" id="KW-0808">Transferase</keyword>
<dbReference type="PANTHER" id="PTHR42739:SF1">
    <property type="entry name" value="MALATE SYNTHASE G"/>
    <property type="match status" value="1"/>
</dbReference>
<dbReference type="InterPro" id="IPR006253">
    <property type="entry name" value="Malate_synthG"/>
</dbReference>
<comment type="function">
    <text evidence="10">Involved in the glycolate utilization. Catalyzes the condensation and subsequent hydrolysis of acetyl-coenzyme A (acetyl-CoA) and glyoxylate to form malate and CoA.</text>
</comment>
<comment type="caution">
    <text evidence="18">The sequence shown here is derived from an EMBL/GenBank/DDBJ whole genome shotgun (WGS) entry which is preliminary data.</text>
</comment>
<comment type="catalytic activity">
    <reaction evidence="9 10 13">
        <text>glyoxylate + acetyl-CoA + H2O = (S)-malate + CoA + H(+)</text>
        <dbReference type="Rhea" id="RHEA:18181"/>
        <dbReference type="ChEBI" id="CHEBI:15377"/>
        <dbReference type="ChEBI" id="CHEBI:15378"/>
        <dbReference type="ChEBI" id="CHEBI:15589"/>
        <dbReference type="ChEBI" id="CHEBI:36655"/>
        <dbReference type="ChEBI" id="CHEBI:57287"/>
        <dbReference type="ChEBI" id="CHEBI:57288"/>
        <dbReference type="EC" id="2.3.3.9"/>
    </reaction>
</comment>
<evidence type="ECO:0000256" key="8">
    <source>
        <dbReference type="ARBA" id="ARBA00023097"/>
    </source>
</evidence>
<dbReference type="Pfam" id="PF20656">
    <property type="entry name" value="MS_N"/>
    <property type="match status" value="1"/>
</dbReference>
<dbReference type="InterPro" id="IPR011076">
    <property type="entry name" value="Malate_synth_sf"/>
</dbReference>
<reference evidence="18 19" key="1">
    <citation type="submission" date="2020-01" db="EMBL/GenBank/DDBJ databases">
        <title>Genome sequence of Desulfovibrio aerotolerans DSM 16695(T).</title>
        <authorList>
            <person name="Karnachuk O."/>
            <person name="Avakyan M."/>
            <person name="Mardanov A."/>
            <person name="Kadnikov V."/>
            <person name="Ravin N."/>
        </authorList>
    </citation>
    <scope>NUCLEOTIDE SEQUENCE [LARGE SCALE GENOMIC DNA]</scope>
    <source>
        <strain evidence="18 19">DSM 16695</strain>
    </source>
</reference>
<dbReference type="InterPro" id="IPR048356">
    <property type="entry name" value="MS_N"/>
</dbReference>
<evidence type="ECO:0000256" key="12">
    <source>
        <dbReference type="PIRSR" id="PIRSR601465-50"/>
    </source>
</evidence>
<accession>A0A7C9MHR8</accession>
<comment type="pathway">
    <text evidence="10 13">Carbohydrate metabolism; glyoxylate cycle; (S)-malate from isocitrate: step 2/2.</text>
</comment>
<dbReference type="GO" id="GO:0006097">
    <property type="term" value="P:glyoxylate cycle"/>
    <property type="evidence" value="ECO:0007669"/>
    <property type="project" value="UniProtKB-UniRule"/>
</dbReference>
<evidence type="ECO:0000256" key="6">
    <source>
        <dbReference type="ARBA" id="ARBA00022723"/>
    </source>
</evidence>
<keyword evidence="7 10" id="KW-0460">Magnesium</keyword>
<keyword evidence="18" id="KW-0012">Acyltransferase</keyword>
<dbReference type="EC" id="2.3.3.9" evidence="10 11"/>
<keyword evidence="6 10" id="KW-0479">Metal-binding</keyword>
<organism evidence="18 19">
    <name type="scientific">Solidesulfovibrio aerotolerans</name>
    <dbReference type="NCBI Taxonomy" id="295255"/>
    <lineage>
        <taxon>Bacteria</taxon>
        <taxon>Pseudomonadati</taxon>
        <taxon>Thermodesulfobacteriota</taxon>
        <taxon>Desulfovibrionia</taxon>
        <taxon>Desulfovibrionales</taxon>
        <taxon>Desulfovibrionaceae</taxon>
        <taxon>Solidesulfovibrio</taxon>
    </lineage>
</organism>
<feature type="binding site" evidence="10">
    <location>
        <begin position="125"/>
        <end position="126"/>
    </location>
    <ligand>
        <name>acetyl-CoA</name>
        <dbReference type="ChEBI" id="CHEBI:57288"/>
    </ligand>
</feature>
<feature type="modified residue" description="Cysteine sulfenic acid (-SOH)" evidence="10">
    <location>
        <position position="617"/>
    </location>
</feature>
<dbReference type="GO" id="GO:0009436">
    <property type="term" value="P:glyoxylate catabolic process"/>
    <property type="evidence" value="ECO:0007669"/>
    <property type="project" value="TreeGrafter"/>
</dbReference>
<dbReference type="Proteomes" id="UP000482487">
    <property type="component" value="Unassembled WGS sequence"/>
</dbReference>
<dbReference type="PANTHER" id="PTHR42739">
    <property type="entry name" value="MALATE SYNTHASE G"/>
    <property type="match status" value="1"/>
</dbReference>
<evidence type="ECO:0000313" key="19">
    <source>
        <dbReference type="Proteomes" id="UP000482487"/>
    </source>
</evidence>
<evidence type="ECO:0000256" key="2">
    <source>
        <dbReference type="ARBA" id="ARBA00022435"/>
    </source>
</evidence>
<evidence type="ECO:0000259" key="14">
    <source>
        <dbReference type="Pfam" id="PF01274"/>
    </source>
</evidence>
<dbReference type="GO" id="GO:0005829">
    <property type="term" value="C:cytosol"/>
    <property type="evidence" value="ECO:0007669"/>
    <property type="project" value="TreeGrafter"/>
</dbReference>
<dbReference type="InterPro" id="IPR001465">
    <property type="entry name" value="Malate_synthase_TIM"/>
</dbReference>
<evidence type="ECO:0000313" key="18">
    <source>
        <dbReference type="EMBL" id="MYL82069.1"/>
    </source>
</evidence>
<evidence type="ECO:0000256" key="7">
    <source>
        <dbReference type="ARBA" id="ARBA00022842"/>
    </source>
</evidence>
<dbReference type="GO" id="GO:0004474">
    <property type="term" value="F:malate synthase activity"/>
    <property type="evidence" value="ECO:0007669"/>
    <property type="project" value="UniProtKB-UniRule"/>
</dbReference>
<dbReference type="NCBIfam" id="TIGR01345">
    <property type="entry name" value="malate_syn_G"/>
    <property type="match status" value="1"/>
</dbReference>
<keyword evidence="3 10" id="KW-0963">Cytoplasm</keyword>
<proteinExistence type="inferred from homology"/>
<dbReference type="InterPro" id="IPR044856">
    <property type="entry name" value="Malate_synth_C_sf"/>
</dbReference>
<dbReference type="OrthoDB" id="9762054at2"/>
<keyword evidence="2 10" id="KW-0329">Glyoxylate bypass</keyword>
<evidence type="ECO:0000256" key="11">
    <source>
        <dbReference type="NCBIfam" id="TIGR01345"/>
    </source>
</evidence>
<comment type="subunit">
    <text evidence="10">Monomer.</text>
</comment>